<keyword evidence="3" id="KW-1185">Reference proteome</keyword>
<dbReference type="Gene3D" id="2.60.40.2250">
    <property type="match status" value="1"/>
</dbReference>
<organism evidence="2 3">
    <name type="scientific">Planktothrix mougeotii LEGE 06226</name>
    <dbReference type="NCBI Taxonomy" id="1828728"/>
    <lineage>
        <taxon>Bacteria</taxon>
        <taxon>Bacillati</taxon>
        <taxon>Cyanobacteriota</taxon>
        <taxon>Cyanophyceae</taxon>
        <taxon>Oscillatoriophycideae</taxon>
        <taxon>Oscillatoriales</taxon>
        <taxon>Microcoleaceae</taxon>
        <taxon>Planktothrix</taxon>
    </lineage>
</organism>
<dbReference type="InterPro" id="IPR048930">
    <property type="entry name" value="Bact_transglu_N_2"/>
</dbReference>
<dbReference type="InterPro" id="IPR038765">
    <property type="entry name" value="Papain-like_cys_pep_sf"/>
</dbReference>
<dbReference type="SMART" id="SM00460">
    <property type="entry name" value="TGc"/>
    <property type="match status" value="1"/>
</dbReference>
<name>A0ABR9UAP1_9CYAN</name>
<evidence type="ECO:0000313" key="2">
    <source>
        <dbReference type="EMBL" id="MBE9143497.1"/>
    </source>
</evidence>
<dbReference type="Proteomes" id="UP000640725">
    <property type="component" value="Unassembled WGS sequence"/>
</dbReference>
<dbReference type="Pfam" id="PF21295">
    <property type="entry name" value="Bact_transglu_N_2"/>
    <property type="match status" value="1"/>
</dbReference>
<reference evidence="2 3" key="1">
    <citation type="submission" date="2020-10" db="EMBL/GenBank/DDBJ databases">
        <authorList>
            <person name="Castelo-Branco R."/>
            <person name="Eusebio N."/>
            <person name="Adriana R."/>
            <person name="Vieira A."/>
            <person name="Brugerolle De Fraissinette N."/>
            <person name="Rezende De Castro R."/>
            <person name="Schneider M.P."/>
            <person name="Vasconcelos V."/>
            <person name="Leao P.N."/>
        </authorList>
    </citation>
    <scope>NUCLEOTIDE SEQUENCE [LARGE SCALE GENOMIC DNA]</scope>
    <source>
        <strain evidence="2 3">LEGE 06226</strain>
    </source>
</reference>
<dbReference type="EMBL" id="JADEWU010000017">
    <property type="protein sequence ID" value="MBE9143497.1"/>
    <property type="molecule type" value="Genomic_DNA"/>
</dbReference>
<dbReference type="Gene3D" id="3.10.620.30">
    <property type="match status" value="1"/>
</dbReference>
<dbReference type="Pfam" id="PF01841">
    <property type="entry name" value="Transglut_core"/>
    <property type="match status" value="1"/>
</dbReference>
<comment type="caution">
    <text evidence="2">The sequence shown here is derived from an EMBL/GenBank/DDBJ whole genome shotgun (WGS) entry which is preliminary data.</text>
</comment>
<gene>
    <name evidence="2" type="ORF">IQ236_09695</name>
</gene>
<dbReference type="InterPro" id="IPR002931">
    <property type="entry name" value="Transglutaminase-like"/>
</dbReference>
<protein>
    <submittedName>
        <fullName evidence="2">Transglutaminase family protein</fullName>
    </submittedName>
</protein>
<evidence type="ECO:0000259" key="1">
    <source>
        <dbReference type="SMART" id="SM00460"/>
    </source>
</evidence>
<sequence>MKFKVGCELDYQVSANSTFIFNVNVAKTPNQNILEEYLCLEPDLNHEEYIAPVLDNRYIRINVPSGNLHLSYQAFVDVIYDETNPTTINEVPIAQLPLELLQYIYPSRYCQSDRLMRFAQSEFGHLLPDYSRVTAICNWIYDNVTYLSGSSDQHTSAFDTVTERAGVCRDFAHLGIAFCRSLNIPARFASGYAYKLQPPDFHAYFEAYLGDRWYLFDATRLAPRNGLIRIGTGRDAADIAFATIFGMAEMNQMKVEVECLETHSDSDCPEYTYQAISHQVSENNSPV</sequence>
<dbReference type="RefSeq" id="WP_193869076.1">
    <property type="nucleotide sequence ID" value="NZ_JADEWU010000017.1"/>
</dbReference>
<dbReference type="PANTHER" id="PTHR33490">
    <property type="entry name" value="BLR5614 PROTEIN-RELATED"/>
    <property type="match status" value="1"/>
</dbReference>
<accession>A0ABR9UAP1</accession>
<proteinExistence type="predicted"/>
<dbReference type="SUPFAM" id="SSF54001">
    <property type="entry name" value="Cysteine proteinases"/>
    <property type="match status" value="1"/>
</dbReference>
<evidence type="ECO:0000313" key="3">
    <source>
        <dbReference type="Proteomes" id="UP000640725"/>
    </source>
</evidence>
<dbReference type="PANTHER" id="PTHR33490:SF12">
    <property type="entry name" value="BLL5557 PROTEIN"/>
    <property type="match status" value="1"/>
</dbReference>
<feature type="domain" description="Transglutaminase-like" evidence="1">
    <location>
        <begin position="160"/>
        <end position="220"/>
    </location>
</feature>